<evidence type="ECO:0000313" key="2">
    <source>
        <dbReference type="Proteomes" id="UP000299102"/>
    </source>
</evidence>
<reference evidence="1 2" key="1">
    <citation type="journal article" date="2019" name="Commun. Biol.">
        <title>The bagworm genome reveals a unique fibroin gene that provides high tensile strength.</title>
        <authorList>
            <person name="Kono N."/>
            <person name="Nakamura H."/>
            <person name="Ohtoshi R."/>
            <person name="Tomita M."/>
            <person name="Numata K."/>
            <person name="Arakawa K."/>
        </authorList>
    </citation>
    <scope>NUCLEOTIDE SEQUENCE [LARGE SCALE GENOMIC DNA]</scope>
</reference>
<dbReference type="Proteomes" id="UP000299102">
    <property type="component" value="Unassembled WGS sequence"/>
</dbReference>
<accession>A0A4C1YVZ5</accession>
<protein>
    <submittedName>
        <fullName evidence="1">Uncharacterized protein</fullName>
    </submittedName>
</protein>
<comment type="caution">
    <text evidence="1">The sequence shown here is derived from an EMBL/GenBank/DDBJ whole genome shotgun (WGS) entry which is preliminary data.</text>
</comment>
<dbReference type="EMBL" id="BGZK01001413">
    <property type="protein sequence ID" value="GBP79390.1"/>
    <property type="molecule type" value="Genomic_DNA"/>
</dbReference>
<gene>
    <name evidence="1" type="ORF">EVAR_61815_1</name>
</gene>
<evidence type="ECO:0000313" key="1">
    <source>
        <dbReference type="EMBL" id="GBP79390.1"/>
    </source>
</evidence>
<keyword evidence="2" id="KW-1185">Reference proteome</keyword>
<dbReference type="AlphaFoldDB" id="A0A4C1YVZ5"/>
<proteinExistence type="predicted"/>
<sequence>MTGRHDGDRDLMAEEMKLSRLRSAGADAAAPYASLASYVYANIYIQRGTASKLQKGIRIVRWRVVAVFVRQRIRHRRSVDCRRVDAHSKDAAKAAP</sequence>
<organism evidence="1 2">
    <name type="scientific">Eumeta variegata</name>
    <name type="common">Bagworm moth</name>
    <name type="synonym">Eumeta japonica</name>
    <dbReference type="NCBI Taxonomy" id="151549"/>
    <lineage>
        <taxon>Eukaryota</taxon>
        <taxon>Metazoa</taxon>
        <taxon>Ecdysozoa</taxon>
        <taxon>Arthropoda</taxon>
        <taxon>Hexapoda</taxon>
        <taxon>Insecta</taxon>
        <taxon>Pterygota</taxon>
        <taxon>Neoptera</taxon>
        <taxon>Endopterygota</taxon>
        <taxon>Lepidoptera</taxon>
        <taxon>Glossata</taxon>
        <taxon>Ditrysia</taxon>
        <taxon>Tineoidea</taxon>
        <taxon>Psychidae</taxon>
        <taxon>Oiketicinae</taxon>
        <taxon>Eumeta</taxon>
    </lineage>
</organism>
<name>A0A4C1YVZ5_EUMVA</name>